<gene>
    <name evidence="1" type="ORF">MEDL_38481</name>
</gene>
<protein>
    <submittedName>
        <fullName evidence="1">Vitelline membrane outer layer protein 1 homolog</fullName>
    </submittedName>
</protein>
<keyword evidence="2" id="KW-1185">Reference proteome</keyword>
<evidence type="ECO:0000313" key="1">
    <source>
        <dbReference type="EMBL" id="CAG2225348.1"/>
    </source>
</evidence>
<dbReference type="Pfam" id="PF03762">
    <property type="entry name" value="VOMI"/>
    <property type="match status" value="1"/>
</dbReference>
<dbReference type="PANTHER" id="PTHR18841:SF0">
    <property type="entry name" value="VITELLINE MEMBRANE OUTER LAYER 1 HOMOLOG A-RELATED"/>
    <property type="match status" value="1"/>
</dbReference>
<dbReference type="InterPro" id="IPR005515">
    <property type="entry name" value="VOMI"/>
</dbReference>
<comment type="caution">
    <text evidence="1">The sequence shown here is derived from an EMBL/GenBank/DDBJ whole genome shotgun (WGS) entry which is preliminary data.</text>
</comment>
<reference evidence="1" key="1">
    <citation type="submission" date="2021-03" db="EMBL/GenBank/DDBJ databases">
        <authorList>
            <person name="Bekaert M."/>
        </authorList>
    </citation>
    <scope>NUCLEOTIDE SEQUENCE</scope>
</reference>
<dbReference type="EMBL" id="CAJPWZ010001847">
    <property type="protein sequence ID" value="CAG2225348.1"/>
    <property type="molecule type" value="Genomic_DNA"/>
</dbReference>
<sequence>MQGYVIASICSFLFQNAVSAVGNYQTRTEYLRVEKNKKIRSVNLTVVGRMSESQCAALCVTFSDRCCEITYINSTQECKLDQSGCCHTDFDNLSGSSILHTSRKYVGYNKILSVTNGGYFGNWANEEFCRKGHYAVGYRMKIEGPHTDRSELNVIEIICGSRGSDRCGDTASSGQQVWGNWTGEALCPAKTFLTSFSLQVEKYNATKDSTGANYVRFRCRSFKDNLFDFDLSFPPGYGKYGAYGEWSDACPVNSAICGLKTKIQAAQGAGFDDTALNDVKFFCCE</sequence>
<dbReference type="Gene3D" id="2.100.10.20">
    <property type="entry name" value="Vitelline membrane outer layer protein I (VOMI)"/>
    <property type="match status" value="1"/>
</dbReference>
<dbReference type="SUPFAM" id="SSF51092">
    <property type="entry name" value="Vitelline membrane outer protein-I (VMO-I)"/>
    <property type="match status" value="1"/>
</dbReference>
<dbReference type="OrthoDB" id="6344411at2759"/>
<dbReference type="GO" id="GO:0005615">
    <property type="term" value="C:extracellular space"/>
    <property type="evidence" value="ECO:0007669"/>
    <property type="project" value="TreeGrafter"/>
</dbReference>
<evidence type="ECO:0000313" key="2">
    <source>
        <dbReference type="Proteomes" id="UP000683360"/>
    </source>
</evidence>
<accession>A0A8S3SUN7</accession>
<name>A0A8S3SUN7_MYTED</name>
<proteinExistence type="predicted"/>
<organism evidence="1 2">
    <name type="scientific">Mytilus edulis</name>
    <name type="common">Blue mussel</name>
    <dbReference type="NCBI Taxonomy" id="6550"/>
    <lineage>
        <taxon>Eukaryota</taxon>
        <taxon>Metazoa</taxon>
        <taxon>Spiralia</taxon>
        <taxon>Lophotrochozoa</taxon>
        <taxon>Mollusca</taxon>
        <taxon>Bivalvia</taxon>
        <taxon>Autobranchia</taxon>
        <taxon>Pteriomorphia</taxon>
        <taxon>Mytilida</taxon>
        <taxon>Mytiloidea</taxon>
        <taxon>Mytilidae</taxon>
        <taxon>Mytilinae</taxon>
        <taxon>Mytilus</taxon>
    </lineage>
</organism>
<dbReference type="AlphaFoldDB" id="A0A8S3SUN7"/>
<dbReference type="InterPro" id="IPR036706">
    <property type="entry name" value="VOMI_sf"/>
</dbReference>
<dbReference type="PANTHER" id="PTHR18841">
    <property type="entry name" value="VITELLINE MEMBRANE OUTER LAYER PROTEIN I-RELATED"/>
    <property type="match status" value="1"/>
</dbReference>
<dbReference type="Proteomes" id="UP000683360">
    <property type="component" value="Unassembled WGS sequence"/>
</dbReference>